<dbReference type="Proteomes" id="UP000622547">
    <property type="component" value="Unassembled WGS sequence"/>
</dbReference>
<gene>
    <name evidence="4" type="ORF">Pph01_65110</name>
</gene>
<keyword evidence="5" id="KW-1185">Reference proteome</keyword>
<sequence length="118" mass="12924">MAGQESISVTDVLQTSVVSVSGRLDYSTAPEVREFLKTLIDDGRKALVIDTSALQFCDIEGLEVLLEIRQDLERAGGALRLTGVHGNLERMLDSGRLSQLFEIDETPVEALSELMSRS</sequence>
<dbReference type="InterPro" id="IPR003658">
    <property type="entry name" value="Anti-sigma_ant"/>
</dbReference>
<dbReference type="InterPro" id="IPR002645">
    <property type="entry name" value="STAS_dom"/>
</dbReference>
<evidence type="ECO:0000313" key="5">
    <source>
        <dbReference type="Proteomes" id="UP000622547"/>
    </source>
</evidence>
<evidence type="ECO:0000313" key="4">
    <source>
        <dbReference type="EMBL" id="GII41508.1"/>
    </source>
</evidence>
<evidence type="ECO:0000256" key="1">
    <source>
        <dbReference type="ARBA" id="ARBA00009013"/>
    </source>
</evidence>
<reference evidence="4 5" key="1">
    <citation type="submission" date="2021-01" db="EMBL/GenBank/DDBJ databases">
        <title>Whole genome shotgun sequence of Planotetraspora phitsanulokensis NBRC 104273.</title>
        <authorList>
            <person name="Komaki H."/>
            <person name="Tamura T."/>
        </authorList>
    </citation>
    <scope>NUCLEOTIDE SEQUENCE [LARGE SCALE GENOMIC DNA]</scope>
    <source>
        <strain evidence="4 5">NBRC 104273</strain>
    </source>
</reference>
<organism evidence="4 5">
    <name type="scientific">Planotetraspora phitsanulokensis</name>
    <dbReference type="NCBI Taxonomy" id="575192"/>
    <lineage>
        <taxon>Bacteria</taxon>
        <taxon>Bacillati</taxon>
        <taxon>Actinomycetota</taxon>
        <taxon>Actinomycetes</taxon>
        <taxon>Streptosporangiales</taxon>
        <taxon>Streptosporangiaceae</taxon>
        <taxon>Planotetraspora</taxon>
    </lineage>
</organism>
<name>A0A8J3XM95_9ACTN</name>
<dbReference type="InterPro" id="IPR036513">
    <property type="entry name" value="STAS_dom_sf"/>
</dbReference>
<dbReference type="PANTHER" id="PTHR33495">
    <property type="entry name" value="ANTI-SIGMA FACTOR ANTAGONIST TM_1081-RELATED-RELATED"/>
    <property type="match status" value="1"/>
</dbReference>
<dbReference type="Gene3D" id="3.30.750.24">
    <property type="entry name" value="STAS domain"/>
    <property type="match status" value="1"/>
</dbReference>
<dbReference type="PANTHER" id="PTHR33495:SF2">
    <property type="entry name" value="ANTI-SIGMA FACTOR ANTAGONIST TM_1081-RELATED"/>
    <property type="match status" value="1"/>
</dbReference>
<evidence type="ECO:0000256" key="2">
    <source>
        <dbReference type="RuleBase" id="RU003749"/>
    </source>
</evidence>
<protein>
    <recommendedName>
        <fullName evidence="2">Anti-sigma factor antagonist</fullName>
    </recommendedName>
</protein>
<dbReference type="AlphaFoldDB" id="A0A8J3XM95"/>
<dbReference type="EMBL" id="BOOP01000034">
    <property type="protein sequence ID" value="GII41508.1"/>
    <property type="molecule type" value="Genomic_DNA"/>
</dbReference>
<comment type="similarity">
    <text evidence="1 2">Belongs to the anti-sigma-factor antagonist family.</text>
</comment>
<dbReference type="GO" id="GO:0043856">
    <property type="term" value="F:anti-sigma factor antagonist activity"/>
    <property type="evidence" value="ECO:0007669"/>
    <property type="project" value="InterPro"/>
</dbReference>
<dbReference type="RefSeq" id="WP_204076971.1">
    <property type="nucleotide sequence ID" value="NZ_BAABHI010000012.1"/>
</dbReference>
<dbReference type="PROSITE" id="PS50801">
    <property type="entry name" value="STAS"/>
    <property type="match status" value="1"/>
</dbReference>
<dbReference type="SUPFAM" id="SSF52091">
    <property type="entry name" value="SpoIIaa-like"/>
    <property type="match status" value="1"/>
</dbReference>
<dbReference type="NCBIfam" id="TIGR00377">
    <property type="entry name" value="ant_ant_sig"/>
    <property type="match status" value="1"/>
</dbReference>
<dbReference type="CDD" id="cd07043">
    <property type="entry name" value="STAS_anti-anti-sigma_factors"/>
    <property type="match status" value="1"/>
</dbReference>
<dbReference type="Pfam" id="PF01740">
    <property type="entry name" value="STAS"/>
    <property type="match status" value="1"/>
</dbReference>
<accession>A0A8J3XM95</accession>
<proteinExistence type="inferred from homology"/>
<comment type="caution">
    <text evidence="4">The sequence shown here is derived from an EMBL/GenBank/DDBJ whole genome shotgun (WGS) entry which is preliminary data.</text>
</comment>
<evidence type="ECO:0000259" key="3">
    <source>
        <dbReference type="PROSITE" id="PS50801"/>
    </source>
</evidence>
<feature type="domain" description="STAS" evidence="3">
    <location>
        <begin position="5"/>
        <end position="114"/>
    </location>
</feature>